<evidence type="ECO:0000313" key="1">
    <source>
        <dbReference type="EMBL" id="CAD0135811.1"/>
    </source>
</evidence>
<proteinExistence type="predicted"/>
<accession>A0A8D6U0X6</accession>
<dbReference type="Proteomes" id="UP000509833">
    <property type="component" value="Chromosome"/>
</dbReference>
<dbReference type="EMBL" id="LR822017">
    <property type="protein sequence ID" value="CAD0135811.1"/>
    <property type="molecule type" value="Genomic_DNA"/>
</dbReference>
<evidence type="ECO:0000313" key="2">
    <source>
        <dbReference type="Proteomes" id="UP000509833"/>
    </source>
</evidence>
<sequence>MAMGLVLLFEVNQSNLRITSVFTIIKEVRCNRLLIFFIIYG</sequence>
<organism evidence="1 2">
    <name type="scientific">Streptococcus thermophilus</name>
    <dbReference type="NCBI Taxonomy" id="1308"/>
    <lineage>
        <taxon>Bacteria</taxon>
        <taxon>Bacillati</taxon>
        <taxon>Bacillota</taxon>
        <taxon>Bacilli</taxon>
        <taxon>Lactobacillales</taxon>
        <taxon>Streptococcaceae</taxon>
        <taxon>Streptococcus</taxon>
    </lineage>
</organism>
<dbReference type="AlphaFoldDB" id="A0A8D6U0X6"/>
<protein>
    <submittedName>
        <fullName evidence="1">Uncharacterized protein</fullName>
    </submittedName>
</protein>
<gene>
    <name evidence="1" type="ORF">STHERMO_0142</name>
</gene>
<reference evidence="1 2" key="1">
    <citation type="submission" date="2020-06" db="EMBL/GenBank/DDBJ databases">
        <authorList>
            <person name="Chuat V."/>
        </authorList>
    </citation>
    <scope>NUCLEOTIDE SEQUENCE [LARGE SCALE GENOMIC DNA]</scope>
    <source>
        <strain evidence="1">STH_CIRM_336</strain>
    </source>
</reference>
<name>A0A8D6U0X6_STRTR</name>